<evidence type="ECO:0008006" key="3">
    <source>
        <dbReference type="Google" id="ProtNLM"/>
    </source>
</evidence>
<reference evidence="1" key="1">
    <citation type="submission" date="2020-09" db="EMBL/GenBank/DDBJ databases">
        <title>Genome seq and assembly of Devosia sp.</title>
        <authorList>
            <person name="Chhetri G."/>
        </authorList>
    </citation>
    <scope>NUCLEOTIDE SEQUENCE</scope>
    <source>
        <strain evidence="1">PTR5</strain>
    </source>
</reference>
<keyword evidence="2" id="KW-1185">Reference proteome</keyword>
<sequence length="78" mass="8539">MQIDAWGGWRQVWRDGVAGERETQETRATPLQTFLAVRSGQMNNPSPVENGIRFARLWDAIKASAAADGAPVDPQMVG</sequence>
<protein>
    <recommendedName>
        <fullName evidence="3">Oxidoreductase</fullName>
    </recommendedName>
</protein>
<name>A0A927FVK8_9HYPH</name>
<dbReference type="AlphaFoldDB" id="A0A927FVK8"/>
<evidence type="ECO:0000313" key="1">
    <source>
        <dbReference type="EMBL" id="MBD8065954.1"/>
    </source>
</evidence>
<accession>A0A927FVK8</accession>
<gene>
    <name evidence="1" type="ORF">IC608_10760</name>
</gene>
<organism evidence="1 2">
    <name type="scientific">Devosia oryzisoli</name>
    <dbReference type="NCBI Taxonomy" id="2774138"/>
    <lineage>
        <taxon>Bacteria</taxon>
        <taxon>Pseudomonadati</taxon>
        <taxon>Pseudomonadota</taxon>
        <taxon>Alphaproteobacteria</taxon>
        <taxon>Hyphomicrobiales</taxon>
        <taxon>Devosiaceae</taxon>
        <taxon>Devosia</taxon>
    </lineage>
</organism>
<dbReference type="Proteomes" id="UP000654108">
    <property type="component" value="Unassembled WGS sequence"/>
</dbReference>
<evidence type="ECO:0000313" key="2">
    <source>
        <dbReference type="Proteomes" id="UP000654108"/>
    </source>
</evidence>
<dbReference type="EMBL" id="JACYFU010000002">
    <property type="protein sequence ID" value="MBD8065954.1"/>
    <property type="molecule type" value="Genomic_DNA"/>
</dbReference>
<comment type="caution">
    <text evidence="1">The sequence shown here is derived from an EMBL/GenBank/DDBJ whole genome shotgun (WGS) entry which is preliminary data.</text>
</comment>
<proteinExistence type="predicted"/>